<evidence type="ECO:0000256" key="1">
    <source>
        <dbReference type="ARBA" id="ARBA00004141"/>
    </source>
</evidence>
<reference evidence="9" key="1">
    <citation type="submission" date="2022-11" db="UniProtKB">
        <authorList>
            <consortium name="WormBaseParasite"/>
        </authorList>
    </citation>
    <scope>IDENTIFICATION</scope>
</reference>
<feature type="transmembrane region" description="Helical" evidence="6">
    <location>
        <begin position="138"/>
        <end position="166"/>
    </location>
</feature>
<keyword evidence="4 6" id="KW-0472">Membrane</keyword>
<feature type="compositionally biased region" description="Low complexity" evidence="5">
    <location>
        <begin position="43"/>
        <end position="53"/>
    </location>
</feature>
<dbReference type="GO" id="GO:0090374">
    <property type="term" value="P:oligopeptide export from mitochondrion"/>
    <property type="evidence" value="ECO:0007669"/>
    <property type="project" value="TreeGrafter"/>
</dbReference>
<evidence type="ECO:0000313" key="8">
    <source>
        <dbReference type="Proteomes" id="UP000887577"/>
    </source>
</evidence>
<evidence type="ECO:0000256" key="5">
    <source>
        <dbReference type="SAM" id="MobiDB-lite"/>
    </source>
</evidence>
<dbReference type="Gene3D" id="1.20.1560.10">
    <property type="entry name" value="ABC transporter type 1, transmembrane domain"/>
    <property type="match status" value="1"/>
</dbReference>
<organism evidence="8 9">
    <name type="scientific">Panagrolaimus superbus</name>
    <dbReference type="NCBI Taxonomy" id="310955"/>
    <lineage>
        <taxon>Eukaryota</taxon>
        <taxon>Metazoa</taxon>
        <taxon>Ecdysozoa</taxon>
        <taxon>Nematoda</taxon>
        <taxon>Chromadorea</taxon>
        <taxon>Rhabditida</taxon>
        <taxon>Tylenchina</taxon>
        <taxon>Panagrolaimomorpha</taxon>
        <taxon>Panagrolaimoidea</taxon>
        <taxon>Panagrolaimidae</taxon>
        <taxon>Panagrolaimus</taxon>
    </lineage>
</organism>
<dbReference type="Pfam" id="PF00664">
    <property type="entry name" value="ABC_membrane"/>
    <property type="match status" value="1"/>
</dbReference>
<dbReference type="SUPFAM" id="SSF90123">
    <property type="entry name" value="ABC transporter transmembrane region"/>
    <property type="match status" value="1"/>
</dbReference>
<dbReference type="AlphaFoldDB" id="A0A914YXT4"/>
<evidence type="ECO:0000256" key="6">
    <source>
        <dbReference type="SAM" id="Phobius"/>
    </source>
</evidence>
<evidence type="ECO:0000256" key="4">
    <source>
        <dbReference type="ARBA" id="ARBA00023136"/>
    </source>
</evidence>
<keyword evidence="2 6" id="KW-0812">Transmembrane</keyword>
<dbReference type="InterPro" id="IPR011527">
    <property type="entry name" value="ABC1_TM_dom"/>
</dbReference>
<evidence type="ECO:0000256" key="2">
    <source>
        <dbReference type="ARBA" id="ARBA00022692"/>
    </source>
</evidence>
<feature type="region of interest" description="Disordered" evidence="5">
    <location>
        <begin position="23"/>
        <end position="62"/>
    </location>
</feature>
<dbReference type="PANTHER" id="PTHR43394:SF1">
    <property type="entry name" value="ATP-BINDING CASSETTE SUB-FAMILY B MEMBER 10, MITOCHONDRIAL"/>
    <property type="match status" value="1"/>
</dbReference>
<keyword evidence="3 6" id="KW-1133">Transmembrane helix</keyword>
<feature type="transmembrane region" description="Helical" evidence="6">
    <location>
        <begin position="94"/>
        <end position="118"/>
    </location>
</feature>
<dbReference type="PROSITE" id="PS50929">
    <property type="entry name" value="ABC_TM1F"/>
    <property type="match status" value="1"/>
</dbReference>
<dbReference type="InterPro" id="IPR036640">
    <property type="entry name" value="ABC1_TM_sf"/>
</dbReference>
<name>A0A914YXT4_9BILA</name>
<sequence length="222" mass="24759">MEKENGFYRKLVSSQEIETLFEEKKLEESSDKNTPSKRRSSRQESSSSCSVKSLMFGDDDDEDEKASEIHELLKKEGAKPASAFQILKYAKPELGIGIAGFLLAIVRGASWPLFSVLYGALFKVFSRKTFDYDAENTVLWITIGFIGVGICGGFTTWLSGYLMGLVGEKVNVRLRMDVYTNLLRQDGAYYDHANHSVGKLTSRLSTDSNNVQAAIDQRLADV</sequence>
<dbReference type="WBParaSite" id="PSU_v2.g4769.t1">
    <property type="protein sequence ID" value="PSU_v2.g4769.t1"/>
    <property type="gene ID" value="PSU_v2.g4769"/>
</dbReference>
<dbReference type="GO" id="GO:0005743">
    <property type="term" value="C:mitochondrial inner membrane"/>
    <property type="evidence" value="ECO:0007669"/>
    <property type="project" value="TreeGrafter"/>
</dbReference>
<keyword evidence="8" id="KW-1185">Reference proteome</keyword>
<feature type="domain" description="ABC transmembrane type-1" evidence="7">
    <location>
        <begin position="98"/>
        <end position="222"/>
    </location>
</feature>
<evidence type="ECO:0000256" key="3">
    <source>
        <dbReference type="ARBA" id="ARBA00022989"/>
    </source>
</evidence>
<dbReference type="Proteomes" id="UP000887577">
    <property type="component" value="Unplaced"/>
</dbReference>
<proteinExistence type="predicted"/>
<evidence type="ECO:0000313" key="9">
    <source>
        <dbReference type="WBParaSite" id="PSU_v2.g4769.t1"/>
    </source>
</evidence>
<dbReference type="GO" id="GO:0005524">
    <property type="term" value="F:ATP binding"/>
    <property type="evidence" value="ECO:0007669"/>
    <property type="project" value="InterPro"/>
</dbReference>
<dbReference type="PANTHER" id="PTHR43394">
    <property type="entry name" value="ATP-DEPENDENT PERMEASE MDL1, MITOCHONDRIAL"/>
    <property type="match status" value="1"/>
</dbReference>
<protein>
    <submittedName>
        <fullName evidence="9">ABC transmembrane type-1 domain-containing protein</fullName>
    </submittedName>
</protein>
<dbReference type="GO" id="GO:0015421">
    <property type="term" value="F:ABC-type oligopeptide transporter activity"/>
    <property type="evidence" value="ECO:0007669"/>
    <property type="project" value="TreeGrafter"/>
</dbReference>
<evidence type="ECO:0000259" key="7">
    <source>
        <dbReference type="PROSITE" id="PS50929"/>
    </source>
</evidence>
<accession>A0A914YXT4</accession>
<dbReference type="InterPro" id="IPR039421">
    <property type="entry name" value="Type_1_exporter"/>
</dbReference>
<comment type="subcellular location">
    <subcellularLocation>
        <location evidence="1">Membrane</location>
        <topology evidence="1">Multi-pass membrane protein</topology>
    </subcellularLocation>
</comment>